<organism evidence="2 3">
    <name type="scientific">Brevundimonas subvibrioides</name>
    <dbReference type="NCBI Taxonomy" id="74313"/>
    <lineage>
        <taxon>Bacteria</taxon>
        <taxon>Pseudomonadati</taxon>
        <taxon>Pseudomonadota</taxon>
        <taxon>Alphaproteobacteria</taxon>
        <taxon>Caulobacterales</taxon>
        <taxon>Caulobacteraceae</taxon>
        <taxon>Brevundimonas</taxon>
    </lineage>
</organism>
<accession>A0A258HK92</accession>
<dbReference type="SMART" id="SM00028">
    <property type="entry name" value="TPR"/>
    <property type="match status" value="3"/>
</dbReference>
<dbReference type="AlphaFoldDB" id="A0A258HK92"/>
<dbReference type="Gene3D" id="1.25.40.10">
    <property type="entry name" value="Tetratricopeptide repeat domain"/>
    <property type="match status" value="2"/>
</dbReference>
<proteinExistence type="predicted"/>
<dbReference type="Proteomes" id="UP000216147">
    <property type="component" value="Unassembled WGS sequence"/>
</dbReference>
<comment type="caution">
    <text evidence="2">The sequence shown here is derived from an EMBL/GenBank/DDBJ whole genome shotgun (WGS) entry which is preliminary data.</text>
</comment>
<dbReference type="InterPro" id="IPR011990">
    <property type="entry name" value="TPR-like_helical_dom_sf"/>
</dbReference>
<evidence type="ECO:0000256" key="1">
    <source>
        <dbReference type="SAM" id="Phobius"/>
    </source>
</evidence>
<feature type="transmembrane region" description="Helical" evidence="1">
    <location>
        <begin position="69"/>
        <end position="91"/>
    </location>
</feature>
<dbReference type="EMBL" id="NCEQ01000006">
    <property type="protein sequence ID" value="OYX57326.1"/>
    <property type="molecule type" value="Genomic_DNA"/>
</dbReference>
<sequence length="602" mass="65365">MTDEDPREGRIRLGRRRDKATESLDAIEMAENAMEATEEAMGPPDPAVLLVEEQRRLIKAQVSNERMGFVLRVMTALVGVAFVAGLAMMVWTAAHSRAVVVDPFDSPYGLTRRGHTGQVIARGVADVVTTIGTDARNSAENRAVALNWTRDVAVVVPSTGVSLGEIDKLLRGWFGKETHIGGAVTVSQDGEVSLTIRADGVRGRTFTGPESEMPRLITEAAEYIYGRFEPQLFASYLLETRRYEDAERFIPDAYARHPGSRAALAYDWGILLATLGRPTEAADKLRLSLNIEPDDPDVWEMLVTTLFDAEGEEAAARAARQMAARSTPDGEPMLSANGLLLTQDWTGAIERAEADIDRTGGEGALGGQEVSLADSEGRRHDYAGAFRHLAGAAPDAPLTLAARRMIETYRALGSGDRAGALTAAEALDGIWQSDDDVAFTFYEAPCFLGLAEGLSGRYAQAEAGFLRGDRYVACAAFRADVLEARGLHAEADRQYGVAIRLAPSLPFAYQRRALTLLGRGDTARAVTRFRDAHQRGPRWADPLKGWGDALAGQGRWAEAAEKYAQAEPFAPHWRALHLAHAAALDRLGRRQDAEGQREKAAA</sequence>
<evidence type="ECO:0008006" key="4">
    <source>
        <dbReference type="Google" id="ProtNLM"/>
    </source>
</evidence>
<keyword evidence="1" id="KW-0812">Transmembrane</keyword>
<gene>
    <name evidence="2" type="ORF">B7Y86_06365</name>
</gene>
<evidence type="ECO:0000313" key="2">
    <source>
        <dbReference type="EMBL" id="OYX57326.1"/>
    </source>
</evidence>
<dbReference type="SUPFAM" id="SSF48452">
    <property type="entry name" value="TPR-like"/>
    <property type="match status" value="1"/>
</dbReference>
<keyword evidence="1" id="KW-0472">Membrane</keyword>
<protein>
    <recommendedName>
        <fullName evidence="4">Tetratricopeptide repeat protein</fullName>
    </recommendedName>
</protein>
<reference evidence="2 3" key="1">
    <citation type="submission" date="2017-03" db="EMBL/GenBank/DDBJ databases">
        <title>Lifting the veil on microbial sulfur biogeochemistry in mining wastewaters.</title>
        <authorList>
            <person name="Kantor R.S."/>
            <person name="Colenbrander Nelson T."/>
            <person name="Marshall S."/>
            <person name="Bennett D."/>
            <person name="Apte S."/>
            <person name="Camacho D."/>
            <person name="Thomas B.C."/>
            <person name="Warren L.A."/>
            <person name="Banfield J.F."/>
        </authorList>
    </citation>
    <scope>NUCLEOTIDE SEQUENCE [LARGE SCALE GENOMIC DNA]</scope>
    <source>
        <strain evidence="2">32-68-21</strain>
    </source>
</reference>
<evidence type="ECO:0000313" key="3">
    <source>
        <dbReference type="Proteomes" id="UP000216147"/>
    </source>
</evidence>
<dbReference type="InterPro" id="IPR019734">
    <property type="entry name" value="TPR_rpt"/>
</dbReference>
<name>A0A258HK92_9CAUL</name>
<keyword evidence="1" id="KW-1133">Transmembrane helix</keyword>